<dbReference type="AlphaFoldDB" id="G8R3Q9"/>
<dbReference type="KEGG" id="oho:Oweho_3195"/>
<dbReference type="Proteomes" id="UP000005631">
    <property type="component" value="Chromosome"/>
</dbReference>
<dbReference type="HOGENOM" id="CLU_2570529_0_0_10"/>
<accession>G8R3Q9</accession>
<gene>
    <name evidence="1" type="ordered locus">Oweho_3195</name>
</gene>
<keyword evidence="2" id="KW-1185">Reference proteome</keyword>
<sequence>MFYFCEMGRKETIDEKEIKHWYWHVISQRGIYKELGVKQNDVANWRKMYRNPKCNHSIGHMLYVLNLSGALKLGYPMVGEL</sequence>
<evidence type="ECO:0000313" key="1">
    <source>
        <dbReference type="EMBL" id="AEV34146.1"/>
    </source>
</evidence>
<organism evidence="1 2">
    <name type="scientific">Owenweeksia hongkongensis (strain DSM 17368 / CIP 108786 / JCM 12287 / NRRL B-23963 / UST20020801)</name>
    <dbReference type="NCBI Taxonomy" id="926562"/>
    <lineage>
        <taxon>Bacteria</taxon>
        <taxon>Pseudomonadati</taxon>
        <taxon>Bacteroidota</taxon>
        <taxon>Flavobacteriia</taxon>
        <taxon>Flavobacteriales</taxon>
        <taxon>Owenweeksiaceae</taxon>
        <taxon>Owenweeksia</taxon>
    </lineage>
</organism>
<evidence type="ECO:0000313" key="2">
    <source>
        <dbReference type="Proteomes" id="UP000005631"/>
    </source>
</evidence>
<dbReference type="EMBL" id="CP003156">
    <property type="protein sequence ID" value="AEV34146.1"/>
    <property type="molecule type" value="Genomic_DNA"/>
</dbReference>
<dbReference type="STRING" id="926562.Oweho_3195"/>
<dbReference type="RefSeq" id="WP_014203493.1">
    <property type="nucleotide sequence ID" value="NC_016599.1"/>
</dbReference>
<proteinExistence type="predicted"/>
<name>G8R3Q9_OWEHD</name>
<reference evidence="1 2" key="1">
    <citation type="journal article" date="2012" name="Stand. Genomic Sci.">
        <title>Genome sequence of the orange-pigmented seawater bacterium Owenweeksia hongkongensis type strain (UST20020801(T)).</title>
        <authorList>
            <person name="Riedel T."/>
            <person name="Held B."/>
            <person name="Nolan M."/>
            <person name="Lucas S."/>
            <person name="Lapidus A."/>
            <person name="Tice H."/>
            <person name="Del Rio T.G."/>
            <person name="Cheng J.F."/>
            <person name="Han C."/>
            <person name="Tapia R."/>
            <person name="Goodwin L.A."/>
            <person name="Pitluck S."/>
            <person name="Liolios K."/>
            <person name="Mavromatis K."/>
            <person name="Pagani I."/>
            <person name="Ivanova N."/>
            <person name="Mikhailova N."/>
            <person name="Pati A."/>
            <person name="Chen A."/>
            <person name="Palaniappan K."/>
            <person name="Rohde M."/>
            <person name="Tindall B.J."/>
            <person name="Detter J.C."/>
            <person name="Goker M."/>
            <person name="Woyke T."/>
            <person name="Bristow J."/>
            <person name="Eisen J.A."/>
            <person name="Markowitz V."/>
            <person name="Hugenholtz P."/>
            <person name="Klenk H.P."/>
            <person name="Kyrpides N.C."/>
        </authorList>
    </citation>
    <scope>NUCLEOTIDE SEQUENCE</scope>
    <source>
        <strain evidence="2">DSM 17368 / JCM 12287 / NRRL B-23963</strain>
    </source>
</reference>
<protein>
    <submittedName>
        <fullName evidence="1">Uncharacterized protein</fullName>
    </submittedName>
</protein>